<sequence length="246" mass="28028">MSKTRLGKEQAAKASDSAEDRSAPPTDISEIMKAIASSEKTILERIDSSTKDLNDKIDTIKEDLEKHETRLDSVEFEGRQRRCNARIVGVKEGFENTGKTTDVVATMLKEMLGLNFTPTLDRAHRSLGQPGNSPRAIVVKFHYFQEKEDMFRRATSSQPLFLQDMKISIFHDFTAIVAKKRAAFSEAKRLLRDVTASSLGSCFQLSFASLHQRDKTSDSRIHRQLWTTLKRTYYDLKRHICAKRNV</sequence>
<evidence type="ECO:0000313" key="4">
    <source>
        <dbReference type="Proteomes" id="UP001460270"/>
    </source>
</evidence>
<keyword evidence="4" id="KW-1185">Reference proteome</keyword>
<dbReference type="Gene3D" id="3.30.70.1820">
    <property type="entry name" value="L1 transposable element, RRM domain"/>
    <property type="match status" value="1"/>
</dbReference>
<evidence type="ECO:0000313" key="3">
    <source>
        <dbReference type="EMBL" id="KAK7940026.1"/>
    </source>
</evidence>
<feature type="region of interest" description="Disordered" evidence="2">
    <location>
        <begin position="1"/>
        <end position="29"/>
    </location>
</feature>
<keyword evidence="1" id="KW-0175">Coiled coil</keyword>
<organism evidence="3 4">
    <name type="scientific">Mugilogobius chulae</name>
    <name type="common">yellowstripe goby</name>
    <dbReference type="NCBI Taxonomy" id="88201"/>
    <lineage>
        <taxon>Eukaryota</taxon>
        <taxon>Metazoa</taxon>
        <taxon>Chordata</taxon>
        <taxon>Craniata</taxon>
        <taxon>Vertebrata</taxon>
        <taxon>Euteleostomi</taxon>
        <taxon>Actinopterygii</taxon>
        <taxon>Neopterygii</taxon>
        <taxon>Teleostei</taxon>
        <taxon>Neoteleostei</taxon>
        <taxon>Acanthomorphata</taxon>
        <taxon>Gobiaria</taxon>
        <taxon>Gobiiformes</taxon>
        <taxon>Gobioidei</taxon>
        <taxon>Gobiidae</taxon>
        <taxon>Gobionellinae</taxon>
        <taxon>Mugilogobius</taxon>
    </lineage>
</organism>
<dbReference type="AlphaFoldDB" id="A0AAW0QBE9"/>
<name>A0AAW0QBE9_9GOBI</name>
<evidence type="ECO:0000256" key="2">
    <source>
        <dbReference type="SAM" id="MobiDB-lite"/>
    </source>
</evidence>
<gene>
    <name evidence="3" type="ORF">WMY93_003352</name>
</gene>
<comment type="caution">
    <text evidence="3">The sequence shown here is derived from an EMBL/GenBank/DDBJ whole genome shotgun (WGS) entry which is preliminary data.</text>
</comment>
<feature type="coiled-coil region" evidence="1">
    <location>
        <begin position="50"/>
        <end position="77"/>
    </location>
</feature>
<dbReference type="InterPro" id="IPR004244">
    <property type="entry name" value="Transposase_22"/>
</dbReference>
<evidence type="ECO:0008006" key="5">
    <source>
        <dbReference type="Google" id="ProtNLM"/>
    </source>
</evidence>
<proteinExistence type="predicted"/>
<reference evidence="4" key="1">
    <citation type="submission" date="2024-04" db="EMBL/GenBank/DDBJ databases">
        <title>Salinicola lusitanus LLJ914,a marine bacterium isolated from the Okinawa Trough.</title>
        <authorList>
            <person name="Li J."/>
        </authorList>
    </citation>
    <scope>NUCLEOTIDE SEQUENCE [LARGE SCALE GENOMIC DNA]</scope>
</reference>
<dbReference type="Proteomes" id="UP001460270">
    <property type="component" value="Unassembled WGS sequence"/>
</dbReference>
<accession>A0AAW0QBE9</accession>
<dbReference type="PANTHER" id="PTHR11505">
    <property type="entry name" value="L1 TRANSPOSABLE ELEMENT-RELATED"/>
    <property type="match status" value="1"/>
</dbReference>
<dbReference type="EMBL" id="JBBPFD010000002">
    <property type="protein sequence ID" value="KAK7940026.1"/>
    <property type="molecule type" value="Genomic_DNA"/>
</dbReference>
<feature type="compositionally biased region" description="Basic and acidic residues" evidence="2">
    <location>
        <begin position="1"/>
        <end position="22"/>
    </location>
</feature>
<evidence type="ECO:0000256" key="1">
    <source>
        <dbReference type="SAM" id="Coils"/>
    </source>
</evidence>
<protein>
    <recommendedName>
        <fullName evidence="5">L1 transposable element RRM domain-containing protein</fullName>
    </recommendedName>
</protein>